<dbReference type="PANTHER" id="PTHR12360:SF1">
    <property type="entry name" value="NF-X1-TYPE ZINC FINGER PROTEIN NFXL1"/>
    <property type="match status" value="1"/>
</dbReference>
<dbReference type="Pfam" id="PF01422">
    <property type="entry name" value="zf-NF-X1"/>
    <property type="match status" value="10"/>
</dbReference>
<evidence type="ECO:0000259" key="8">
    <source>
        <dbReference type="PROSITE" id="PS50016"/>
    </source>
</evidence>
<keyword evidence="4 6" id="KW-0863">Zinc-finger</keyword>
<sequence length="864" mass="95332">MDPDRPWLPGGRGRQRGRDGKDVASGATGDQRRSNKKPGPMQENAGTMNESLVPGIRGRGRGRGQSQRRAAGEHVVPFGQACDRRELFKETQPSEGQQAAAGKTASIYSHSYSEAVLGQPKPSLQCPPLSSVKPDLEAQNDGESSSDDDLDDEKGQQLFDFTFKQYFHTKDSVDGEDVERTRHLVLEMCEGGAVTCLICLASVRRVHPLWSCESCFAPFHLSCVQKWARDSMELMPTVLSQKHFPNRTQPWLCPKCRASYPEPPLRYHCFCGQVEEPKPDPWLTPHSCGQICNRTLKPSCGHRCLLLCHPGPCPPCPVTVQSRCHCGKATPMPRRCGHRAWSCGAVCEHKLNCGQHSCDKTCHPGECLTCVNLSIQPCLCGHNQKQRPCASPSWQCQRVCGKQFSCGVHTCQMICHSGACLSCPTSGLRTCPCGKTPCELPCTEEPPTCGDTCAKPLACGQHRCNQRCHRGPCETCRQCCIGDCPPCDQPCGRLLQCKTHRCPSLCHPGRCYPCVEEVTVRCACGFSSINVSCGCERNTRPPRCNQLCSSPPICHHPKRAPHRCHPWKCPPCQLPCNRMHKDCGHLCPDPCHDAVLVTPAQPAISGPWEKIELPRPKIQAQPCSPCKVPVPVSCLGKHEVSTLPCQESRPYSCGRPCGKFLPCGNHTCQEPCHAFADGRTPPDDQRPISICPPCEVGCLRPRLEGCPHQCTLPCHPGPCPTCCQIIKVACHCKLTLLHLCCSKLVSASEEKRASLLSCSNRCPLELPCGHRCKATCHAGPCPDPETCLHRVKIRCSCRRLKKEAACWRVQQGLVLLDCDSECRDISNKAEKQRKLEEQDRLEAERCKMQVDVYHGHFTILCTPT</sequence>
<dbReference type="GO" id="GO:0000981">
    <property type="term" value="F:DNA-binding transcription factor activity, RNA polymerase II-specific"/>
    <property type="evidence" value="ECO:0007669"/>
    <property type="project" value="TreeGrafter"/>
</dbReference>
<evidence type="ECO:0000256" key="1">
    <source>
        <dbReference type="ARBA" id="ARBA00007269"/>
    </source>
</evidence>
<evidence type="ECO:0000256" key="4">
    <source>
        <dbReference type="ARBA" id="ARBA00022771"/>
    </source>
</evidence>
<dbReference type="SUPFAM" id="SSF57903">
    <property type="entry name" value="FYVE/PHD zinc finger"/>
    <property type="match status" value="1"/>
</dbReference>
<feature type="region of interest" description="Disordered" evidence="7">
    <location>
        <begin position="119"/>
        <end position="152"/>
    </location>
</feature>
<dbReference type="InterPro" id="IPR034078">
    <property type="entry name" value="NFX1_fam"/>
</dbReference>
<keyword evidence="3" id="KW-0677">Repeat</keyword>
<dbReference type="CDD" id="cd06008">
    <property type="entry name" value="NF-X1-zinc-finger"/>
    <property type="match status" value="4"/>
</dbReference>
<protein>
    <submittedName>
        <fullName evidence="9">Nuclear transcription factor, X-box binding-like 1</fullName>
    </submittedName>
</protein>
<dbReference type="CDD" id="cd16697">
    <property type="entry name" value="RING-CH-C4HC3_NFXL1"/>
    <property type="match status" value="1"/>
</dbReference>
<reference evidence="9" key="2">
    <citation type="submission" date="2025-09" db="UniProtKB">
        <authorList>
            <consortium name="Ensembl"/>
        </authorList>
    </citation>
    <scope>IDENTIFICATION</scope>
</reference>
<evidence type="ECO:0000256" key="2">
    <source>
        <dbReference type="ARBA" id="ARBA00022723"/>
    </source>
</evidence>
<dbReference type="GO" id="GO:0005634">
    <property type="term" value="C:nucleus"/>
    <property type="evidence" value="ECO:0007669"/>
    <property type="project" value="InterPro"/>
</dbReference>
<name>A0A8C4QI38_EPTBU</name>
<evidence type="ECO:0000313" key="9">
    <source>
        <dbReference type="Ensembl" id="ENSEBUP00000015739.1"/>
    </source>
</evidence>
<dbReference type="SMART" id="SM00438">
    <property type="entry name" value="ZnF_NFX"/>
    <property type="match status" value="8"/>
</dbReference>
<keyword evidence="2" id="KW-0479">Metal-binding</keyword>
<dbReference type="AlphaFoldDB" id="A0A8C4QI38"/>
<feature type="compositionally biased region" description="Acidic residues" evidence="7">
    <location>
        <begin position="138"/>
        <end position="152"/>
    </location>
</feature>
<comment type="similarity">
    <text evidence="1">Belongs to the NFX1 family.</text>
</comment>
<dbReference type="Ensembl" id="ENSEBUT00000016316.1">
    <property type="protein sequence ID" value="ENSEBUP00000015739.1"/>
    <property type="gene ID" value="ENSEBUG00000009890.1"/>
</dbReference>
<keyword evidence="10" id="KW-1185">Reference proteome</keyword>
<dbReference type="InterPro" id="IPR011011">
    <property type="entry name" value="Znf_FYVE_PHD"/>
</dbReference>
<feature type="domain" description="PHD-type" evidence="8">
    <location>
        <begin position="193"/>
        <end position="259"/>
    </location>
</feature>
<accession>A0A8C4QI38</accession>
<dbReference type="PANTHER" id="PTHR12360">
    <property type="entry name" value="NUCLEAR TRANSCRIPTION FACTOR, X-BOX BINDING 1 NFX1"/>
    <property type="match status" value="1"/>
</dbReference>
<dbReference type="GeneTree" id="ENSGT00940000157059"/>
<dbReference type="InterPro" id="IPR000967">
    <property type="entry name" value="Znf_NFX1"/>
</dbReference>
<dbReference type="Proteomes" id="UP000694388">
    <property type="component" value="Unplaced"/>
</dbReference>
<reference evidence="9" key="1">
    <citation type="submission" date="2025-08" db="UniProtKB">
        <authorList>
            <consortium name="Ensembl"/>
        </authorList>
    </citation>
    <scope>IDENTIFICATION</scope>
</reference>
<evidence type="ECO:0000256" key="5">
    <source>
        <dbReference type="ARBA" id="ARBA00022833"/>
    </source>
</evidence>
<organism evidence="9 10">
    <name type="scientific">Eptatretus burgeri</name>
    <name type="common">Inshore hagfish</name>
    <dbReference type="NCBI Taxonomy" id="7764"/>
    <lineage>
        <taxon>Eukaryota</taxon>
        <taxon>Metazoa</taxon>
        <taxon>Chordata</taxon>
        <taxon>Craniata</taxon>
        <taxon>Vertebrata</taxon>
        <taxon>Cyclostomata</taxon>
        <taxon>Myxini</taxon>
        <taxon>Myxiniformes</taxon>
        <taxon>Myxinidae</taxon>
        <taxon>Eptatretinae</taxon>
        <taxon>Eptatretus</taxon>
    </lineage>
</organism>
<feature type="region of interest" description="Disordered" evidence="7">
    <location>
        <begin position="1"/>
        <end position="103"/>
    </location>
</feature>
<evidence type="ECO:0000313" key="10">
    <source>
        <dbReference type="Proteomes" id="UP000694388"/>
    </source>
</evidence>
<proteinExistence type="inferred from homology"/>
<dbReference type="GO" id="GO:0008270">
    <property type="term" value="F:zinc ion binding"/>
    <property type="evidence" value="ECO:0007669"/>
    <property type="project" value="UniProtKB-KW"/>
</dbReference>
<evidence type="ECO:0000256" key="7">
    <source>
        <dbReference type="SAM" id="MobiDB-lite"/>
    </source>
</evidence>
<evidence type="ECO:0000256" key="3">
    <source>
        <dbReference type="ARBA" id="ARBA00022737"/>
    </source>
</evidence>
<dbReference type="PROSITE" id="PS50016">
    <property type="entry name" value="ZF_PHD_2"/>
    <property type="match status" value="1"/>
</dbReference>
<evidence type="ECO:0000256" key="6">
    <source>
        <dbReference type="PROSITE-ProRule" id="PRU00146"/>
    </source>
</evidence>
<keyword evidence="5" id="KW-0862">Zinc</keyword>
<dbReference type="GO" id="GO:0000977">
    <property type="term" value="F:RNA polymerase II transcription regulatory region sequence-specific DNA binding"/>
    <property type="evidence" value="ECO:0007669"/>
    <property type="project" value="TreeGrafter"/>
</dbReference>
<dbReference type="InterPro" id="IPR019787">
    <property type="entry name" value="Znf_PHD-finger"/>
</dbReference>